<dbReference type="Proteomes" id="UP000287651">
    <property type="component" value="Unassembled WGS sequence"/>
</dbReference>
<organism evidence="1 2">
    <name type="scientific">Ensete ventricosum</name>
    <name type="common">Abyssinian banana</name>
    <name type="synonym">Musa ensete</name>
    <dbReference type="NCBI Taxonomy" id="4639"/>
    <lineage>
        <taxon>Eukaryota</taxon>
        <taxon>Viridiplantae</taxon>
        <taxon>Streptophyta</taxon>
        <taxon>Embryophyta</taxon>
        <taxon>Tracheophyta</taxon>
        <taxon>Spermatophyta</taxon>
        <taxon>Magnoliopsida</taxon>
        <taxon>Liliopsida</taxon>
        <taxon>Zingiberales</taxon>
        <taxon>Musaceae</taxon>
        <taxon>Ensete</taxon>
    </lineage>
</organism>
<dbReference type="AlphaFoldDB" id="A0A426Z5B5"/>
<accession>A0A426Z5B5</accession>
<proteinExistence type="predicted"/>
<reference evidence="1 2" key="1">
    <citation type="journal article" date="2014" name="Agronomy (Basel)">
        <title>A Draft Genome Sequence for Ensete ventricosum, the Drought-Tolerant Tree Against Hunger.</title>
        <authorList>
            <person name="Harrison J."/>
            <person name="Moore K.A."/>
            <person name="Paszkiewicz K."/>
            <person name="Jones T."/>
            <person name="Grant M."/>
            <person name="Ambacheew D."/>
            <person name="Muzemil S."/>
            <person name="Studholme D.J."/>
        </authorList>
    </citation>
    <scope>NUCLEOTIDE SEQUENCE [LARGE SCALE GENOMIC DNA]</scope>
</reference>
<dbReference type="PANTHER" id="PTHR46277">
    <property type="entry name" value="OS03G0850700 PROTEIN"/>
    <property type="match status" value="1"/>
</dbReference>
<evidence type="ECO:0008006" key="3">
    <source>
        <dbReference type="Google" id="ProtNLM"/>
    </source>
</evidence>
<name>A0A426Z5B5_ENSVE</name>
<evidence type="ECO:0000313" key="1">
    <source>
        <dbReference type="EMBL" id="RRT59177.1"/>
    </source>
</evidence>
<dbReference type="InterPro" id="IPR036865">
    <property type="entry name" value="CRAL-TRIO_dom_sf"/>
</dbReference>
<protein>
    <recommendedName>
        <fullName evidence="3">CRAL-TRIO domain-containing protein</fullName>
    </recommendedName>
</protein>
<comment type="caution">
    <text evidence="1">The sequence shown here is derived from an EMBL/GenBank/DDBJ whole genome shotgun (WGS) entry which is preliminary data.</text>
</comment>
<dbReference type="SUPFAM" id="SSF52087">
    <property type="entry name" value="CRAL/TRIO domain"/>
    <property type="match status" value="1"/>
</dbReference>
<dbReference type="PANTHER" id="PTHR46277:SF3">
    <property type="entry name" value="BINDING PROTEIN, PUTATIVE-RELATED"/>
    <property type="match status" value="1"/>
</dbReference>
<evidence type="ECO:0000313" key="2">
    <source>
        <dbReference type="Proteomes" id="UP000287651"/>
    </source>
</evidence>
<gene>
    <name evidence="1" type="ORF">B296_00030284</name>
</gene>
<dbReference type="EMBL" id="AMZH03008331">
    <property type="protein sequence ID" value="RRT59177.1"/>
    <property type="molecule type" value="Genomic_DNA"/>
</dbReference>
<sequence>MAQGSHACFGLLEISGFVVYVLDKLCASSTSDRKQMKSCDIIPAFFFHAHKLLMAIIIYSMPGGQEKFVGIVDLQGWGYSNCDIRGYIAALDIMQVSLTIAATSPRIQIRMTFHTKDFLKIT</sequence>